<feature type="domain" description="FATC" evidence="16">
    <location>
        <begin position="2312"/>
        <end position="2344"/>
    </location>
</feature>
<dbReference type="SUPFAM" id="SSF47212">
    <property type="entry name" value="FKBP12-rapamycin-binding domain of FKBP-rapamycin-associated protein (FRAP)"/>
    <property type="match status" value="1"/>
</dbReference>
<evidence type="ECO:0000256" key="11">
    <source>
        <dbReference type="ARBA" id="ARBA00048679"/>
    </source>
</evidence>
<dbReference type="InterPro" id="IPR036738">
    <property type="entry name" value="FRB_sf"/>
</dbReference>
<dbReference type="InterPro" id="IPR016024">
    <property type="entry name" value="ARM-type_fold"/>
</dbReference>
<evidence type="ECO:0000256" key="10">
    <source>
        <dbReference type="ARBA" id="ARBA00047899"/>
    </source>
</evidence>
<dbReference type="Proteomes" id="UP001176517">
    <property type="component" value="Unassembled WGS sequence"/>
</dbReference>
<dbReference type="Gene3D" id="1.10.1070.11">
    <property type="entry name" value="Phosphatidylinositol 3-/4-kinase, catalytic domain"/>
    <property type="match status" value="1"/>
</dbReference>
<evidence type="ECO:0000256" key="1">
    <source>
        <dbReference type="ARBA" id="ARBA00011031"/>
    </source>
</evidence>
<dbReference type="PROSITE" id="PS50290">
    <property type="entry name" value="PI3_4_KINASE_3"/>
    <property type="match status" value="1"/>
</dbReference>
<dbReference type="PROSITE" id="PS51189">
    <property type="entry name" value="FAT"/>
    <property type="match status" value="1"/>
</dbReference>
<keyword evidence="6" id="KW-0547">Nucleotide-binding</keyword>
<dbReference type="SMART" id="SM01345">
    <property type="entry name" value="Rapamycin_bind"/>
    <property type="match status" value="1"/>
</dbReference>
<dbReference type="InterPro" id="IPR011009">
    <property type="entry name" value="Kinase-like_dom_sf"/>
</dbReference>
<dbReference type="CDD" id="cd05169">
    <property type="entry name" value="PIKKc_TOR"/>
    <property type="match status" value="1"/>
</dbReference>
<dbReference type="FunFam" id="3.30.1010.10:FF:000006">
    <property type="entry name" value="Serine/threonine-protein kinase TOR"/>
    <property type="match status" value="1"/>
</dbReference>
<dbReference type="EMBL" id="JAPDMZ010000008">
    <property type="protein sequence ID" value="KAK0557111.1"/>
    <property type="molecule type" value="Genomic_DNA"/>
</dbReference>
<gene>
    <name evidence="17" type="primary">TOR1</name>
    <name evidence="17" type="ORF">OC846_000758</name>
</gene>
<feature type="repeat" description="HEAT" evidence="12">
    <location>
        <begin position="999"/>
        <end position="1032"/>
    </location>
</feature>
<dbReference type="Pfam" id="PF02260">
    <property type="entry name" value="FATC"/>
    <property type="match status" value="1"/>
</dbReference>
<evidence type="ECO:0000256" key="2">
    <source>
        <dbReference type="ARBA" id="ARBA00012513"/>
    </source>
</evidence>
<dbReference type="Pfam" id="PF02259">
    <property type="entry name" value="FAT"/>
    <property type="match status" value="1"/>
</dbReference>
<keyword evidence="9" id="KW-0131">Cell cycle</keyword>
<dbReference type="InterPro" id="IPR024585">
    <property type="entry name" value="mTOR_dom"/>
</dbReference>
<dbReference type="Gene3D" id="1.25.40.10">
    <property type="entry name" value="Tetratricopeptide repeat domain"/>
    <property type="match status" value="1"/>
</dbReference>
<feature type="domain" description="PI3K/PI4K catalytic" evidence="14">
    <location>
        <begin position="1980"/>
        <end position="2291"/>
    </location>
</feature>
<dbReference type="InterPro" id="IPR050517">
    <property type="entry name" value="DDR_Repair_Kinase"/>
</dbReference>
<evidence type="ECO:0000256" key="3">
    <source>
        <dbReference type="ARBA" id="ARBA00022527"/>
    </source>
</evidence>
<dbReference type="PROSITE" id="PS51190">
    <property type="entry name" value="FATC"/>
    <property type="match status" value="1"/>
</dbReference>
<dbReference type="InterPro" id="IPR011990">
    <property type="entry name" value="TPR-like_helical_dom_sf"/>
</dbReference>
<dbReference type="EC" id="2.7.11.1" evidence="2"/>
<evidence type="ECO:0000256" key="5">
    <source>
        <dbReference type="ARBA" id="ARBA00022737"/>
    </source>
</evidence>
<dbReference type="PROSITE" id="PS50077">
    <property type="entry name" value="HEAT_REPEAT"/>
    <property type="match status" value="1"/>
</dbReference>
<evidence type="ECO:0000256" key="8">
    <source>
        <dbReference type="ARBA" id="ARBA00022840"/>
    </source>
</evidence>
<dbReference type="InterPro" id="IPR036940">
    <property type="entry name" value="PI3/4_kinase_cat_sf"/>
</dbReference>
<dbReference type="Gene3D" id="3.30.1010.10">
    <property type="entry name" value="Phosphatidylinositol 3-kinase Catalytic Subunit, Chain A, domain 4"/>
    <property type="match status" value="1"/>
</dbReference>
<dbReference type="GO" id="GO:0016242">
    <property type="term" value="P:negative regulation of macroautophagy"/>
    <property type="evidence" value="ECO:0007669"/>
    <property type="project" value="TreeGrafter"/>
</dbReference>
<dbReference type="GO" id="GO:0005737">
    <property type="term" value="C:cytoplasm"/>
    <property type="evidence" value="ECO:0007669"/>
    <property type="project" value="TreeGrafter"/>
</dbReference>
<reference evidence="17" key="1">
    <citation type="journal article" date="2023" name="PhytoFront">
        <title>Draft Genome Resources of Seven Strains of Tilletia horrida, Causal Agent of Kernel Smut of Rice.</title>
        <authorList>
            <person name="Khanal S."/>
            <person name="Antony Babu S."/>
            <person name="Zhou X.G."/>
        </authorList>
    </citation>
    <scope>NUCLEOTIDE SEQUENCE</scope>
    <source>
        <strain evidence="17">TX6</strain>
    </source>
</reference>
<dbReference type="FunFam" id="1.25.10.10:FF:000371">
    <property type="entry name" value="Serine/threonine-protein kinase TOR"/>
    <property type="match status" value="1"/>
</dbReference>
<dbReference type="GO" id="GO:0005634">
    <property type="term" value="C:nucleus"/>
    <property type="evidence" value="ECO:0007669"/>
    <property type="project" value="TreeGrafter"/>
</dbReference>
<dbReference type="Pfam" id="PF00454">
    <property type="entry name" value="PI3_PI4_kinase"/>
    <property type="match status" value="1"/>
</dbReference>
<protein>
    <recommendedName>
        <fullName evidence="2">non-specific serine/threonine protein kinase</fullName>
        <ecNumber evidence="2">2.7.11.1</ecNumber>
    </recommendedName>
</protein>
<dbReference type="GO" id="GO:0005524">
    <property type="term" value="F:ATP binding"/>
    <property type="evidence" value="ECO:0007669"/>
    <property type="project" value="UniProtKB-KW"/>
</dbReference>
<dbReference type="PROSITE" id="PS00916">
    <property type="entry name" value="PI3_4_KINASE_2"/>
    <property type="match status" value="1"/>
</dbReference>
<dbReference type="PANTHER" id="PTHR11139:SF9">
    <property type="entry name" value="SERINE_THREONINE-PROTEIN KINASE MTOR"/>
    <property type="match status" value="1"/>
</dbReference>
<dbReference type="InterPro" id="IPR003152">
    <property type="entry name" value="FATC_dom"/>
</dbReference>
<evidence type="ECO:0000256" key="6">
    <source>
        <dbReference type="ARBA" id="ARBA00022741"/>
    </source>
</evidence>
<dbReference type="Pfam" id="PF08771">
    <property type="entry name" value="FRB_dom"/>
    <property type="match status" value="1"/>
</dbReference>
<dbReference type="SUPFAM" id="SSF56112">
    <property type="entry name" value="Protein kinase-like (PK-like)"/>
    <property type="match status" value="1"/>
</dbReference>
<evidence type="ECO:0000256" key="7">
    <source>
        <dbReference type="ARBA" id="ARBA00022777"/>
    </source>
</evidence>
<dbReference type="SUPFAM" id="SSF48371">
    <property type="entry name" value="ARM repeat"/>
    <property type="match status" value="2"/>
</dbReference>
<evidence type="ECO:0000256" key="13">
    <source>
        <dbReference type="SAM" id="MobiDB-lite"/>
    </source>
</evidence>
<keyword evidence="8" id="KW-0067">ATP-binding</keyword>
<organism evidence="17 18">
    <name type="scientific">Tilletia horrida</name>
    <dbReference type="NCBI Taxonomy" id="155126"/>
    <lineage>
        <taxon>Eukaryota</taxon>
        <taxon>Fungi</taxon>
        <taxon>Dikarya</taxon>
        <taxon>Basidiomycota</taxon>
        <taxon>Ustilaginomycotina</taxon>
        <taxon>Exobasidiomycetes</taxon>
        <taxon>Tilletiales</taxon>
        <taxon>Tilletiaceae</taxon>
        <taxon>Tilletia</taxon>
    </lineage>
</organism>
<dbReference type="InterPro" id="IPR011989">
    <property type="entry name" value="ARM-like"/>
</dbReference>
<dbReference type="GO" id="GO:0080090">
    <property type="term" value="P:regulation of primary metabolic process"/>
    <property type="evidence" value="ECO:0007669"/>
    <property type="project" value="UniProtKB-ARBA"/>
</dbReference>
<keyword evidence="4 17" id="KW-0808">Transferase</keyword>
<comment type="catalytic activity">
    <reaction evidence="10">
        <text>L-threonyl-[protein] + ATP = O-phospho-L-threonyl-[protein] + ADP + H(+)</text>
        <dbReference type="Rhea" id="RHEA:46608"/>
        <dbReference type="Rhea" id="RHEA-COMP:11060"/>
        <dbReference type="Rhea" id="RHEA-COMP:11605"/>
        <dbReference type="ChEBI" id="CHEBI:15378"/>
        <dbReference type="ChEBI" id="CHEBI:30013"/>
        <dbReference type="ChEBI" id="CHEBI:30616"/>
        <dbReference type="ChEBI" id="CHEBI:61977"/>
        <dbReference type="ChEBI" id="CHEBI:456216"/>
        <dbReference type="EC" id="2.7.11.1"/>
    </reaction>
</comment>
<evidence type="ECO:0000259" key="16">
    <source>
        <dbReference type="PROSITE" id="PS51190"/>
    </source>
</evidence>
<dbReference type="GO" id="GO:0031931">
    <property type="term" value="C:TORC1 complex"/>
    <property type="evidence" value="ECO:0007669"/>
    <property type="project" value="TreeGrafter"/>
</dbReference>
<dbReference type="InterPro" id="IPR000403">
    <property type="entry name" value="PI3/4_kinase_cat_dom"/>
</dbReference>
<dbReference type="SMART" id="SM01346">
    <property type="entry name" value="DUF3385"/>
    <property type="match status" value="1"/>
</dbReference>
<dbReference type="InterPro" id="IPR014009">
    <property type="entry name" value="PIK_FAT"/>
</dbReference>
<dbReference type="FunFam" id="1.10.1070.11:FF:000029">
    <property type="entry name" value="Serine/threonine-protein kinase TOR"/>
    <property type="match status" value="1"/>
</dbReference>
<dbReference type="FunFam" id="1.20.120.150:FF:000001">
    <property type="entry name" value="Serine/threonine-protein kinase TOR"/>
    <property type="match status" value="1"/>
</dbReference>
<name>A0AAN6JU95_9BASI</name>
<feature type="compositionally biased region" description="Low complexity" evidence="13">
    <location>
        <begin position="1115"/>
        <end position="1131"/>
    </location>
</feature>
<dbReference type="GO" id="GO:0004674">
    <property type="term" value="F:protein serine/threonine kinase activity"/>
    <property type="evidence" value="ECO:0007669"/>
    <property type="project" value="UniProtKB-KW"/>
</dbReference>
<comment type="similarity">
    <text evidence="1">Belongs to the PI3/PI4-kinase family.</text>
</comment>
<dbReference type="InterPro" id="IPR009076">
    <property type="entry name" value="FRB_dom"/>
</dbReference>
<dbReference type="Gene3D" id="1.25.10.10">
    <property type="entry name" value="Leucine-rich Repeat Variant"/>
    <property type="match status" value="3"/>
</dbReference>
<sequence>MATKGPLLNSVEFGNLWTALKFSKDLAVREALSSEIRDYVVKNVMENKLDATAFITNDLNPRMYEIAHGTTNWERLGAIMVIDKLIDFDAGGGDEEKRYLYRLYQLLRHSLPTNSPEVMAEAAKSFGRIVRVGGSSFTDQFMDMEADRAFNYLSVSERDEDGRYAAVCIIRELADNAPHLFYPFIPRVLDQKIWVALRDPKLHVREGAADALGACLKILSARQKQMGTQLFNMIWTEANKGLTRKASSPLPPETIHGSLLAVQQLLTHSGTFMREHLPEACDAIIPLHASRDAQIRNTISLLIPQLAKYDPAFFEKRLSPVVNALIDQVRKDKGNREVWEQTFKAVGLLAFAMGGKMKNHIDIIVACLKEGLLLRGKKNGPSEKYMFECIGHLATAVGPHLSIYVQELLGLMFSCSLSQELVDALQKLVDAIGPLLRVVQEKLLDKLSMVLIGEPFRPLAPPYRSGIGSRNVVTHGVAAESAETIVIALNTLGSFNFSGHLLSDFVRTCTLPYLEDDNVEVRKAAAISCAKRFSQDPICYQVSIHAIEVVNDVLDKLISVGIADPDPRLRYLVLQHLEGFDRHLAQAEYIRSLFIALNDEDFNVREIATAIIGRLAKDNPAWVMPSLRKALIQLLTELEYSTASRNKEDAAKLLTELLRSSQHLVKSYAIPMLHVLLPKAKDEDPGVAARVIECLGELAKVGGEDLSGSVNDLLALSVDQLNSNMGVGNTSKRNASLRTLGLVVSNCGYEENPYLQYRSLLGNLIKILRSEQDAAIRRETIRVMGVLGALDPYRYKLLDRSFGESSTEEPKEGSVDLFELAMTAGPTSNEYYQNVAVEALLGVLRDTTLTAHHYQAIEGVTYMFATQGLKCVNFLPQIIPAFLDVIRMSPPQNAESYYSKLTQLVGVIKQHIRNYLPQIFALIKDKWTATPNAQGPIVTLVQALARALEGEFKAFLPQLLPNMLQSLETDAQRREPTMRRILETFGVLGANLEEYLQLVLPAIIKLLEQNDAPVRLRIAAAQTLGTLARRLNICDHASKVIQPLLRCLKSGPPELRNTIMDTLTIIGVQLGGSFIIFIPAINKVTFQQRIQHWRYERLVTKALNGERISPDLAGPDPAQAAKAPEAPVADPQQMQVNQQHLKQAWDTSKVSTSEDWREWMRRMAVEFLRESPSHALRACRTLAENYQPIAFELFNAAFVSCFKRLYDNYKADLVKSIETALHAPEVPDQVVVTLLNLAEFTEHDSEDLLIEIRVLGDTALKYGSHAKALHYKETEYLQRASPEILESLIDINTKLQNADAALGALNLATEHFQMSLHQEWFEKLHRWEDALKAYDEKLRFRPDSWGANFGRMRCLHALGEWEQLADLVHERWTHPNVRPDQLSKMAPLAAAAAWSLGQWDCMDEYIGAMRTDSSERSFYRALGHVHRAQADQAQKQIDRARDHLDQELSSAFNESYGRAYSLIVRTQMLSELEEALAYKTTYRDQRDRQASIRGMWMKRLDKCQPEVDVWQRVLSVRSIVLTPEDDIDSWIKFANLCRKSGRMVLAQKTINSLLGADQRNWDQPGEHAPPPVIYAHLKFSWAHGLKVDSLNFLREFTKNLATDLGLAPRDPAKGEESTQPPTVQQKDARLLARCYFKQAEWQVSLNEQWVTDDNCDVIWSYWRATQLDRNWYKAWHAWALANFDVITYQGRHGGAKQLMEASIVPAIEGFFRSIALAEGSSLQDILRLLTLWFNFGDQDNVSEAVREGMRTVSVDTWLGVVPQIVARFDNPSEKVRRLIHVLMCELGKAHPQALVYALGVASKSPLPVRAAVADGIMMEIRKHYPDLVEQTEIVTRELIRVAILWHEMWNEALEEASRLYFTDHNIDGMFATLQPLHEILERGAETLKEQSFAQMYGRDLTDAWECALRYRRYGKIADLNQAWNIYYDAFRRIQKTLPASTAPQLDLQYCSPRLLEVRNLELAVPGTYEVGKPTVTIRHFEQNVIVLTSKQRPRRLKLRGSDGRTYQYLLKGHEDTRQDERVMQLFGLVNTLLSTDAECYKRRLDIRRYAVIPLSPNAGMIFWVEETDTMHVLIKEYREQEKILLNIEHRLMLQMAPDYEHLTLLQKVEVFQYALDNTTGQDLYRMLWLKSRNSEVWLQRRTTYTRSIATASMTGYILGLGDRHPSNLLFHRQTGQILNIDFGDCFEFAAMRQKYPERVPFRLTRMLVTAMEIGGLKGTFRITSEHVMRVLRDNKESVLALLEAFVHDPLITWKLLTIDVKPRGAEKSKYVTAAAGEREHGHIEEGHHTNRAVEIMQRIESKLKGRDFNPDQVLSVSHQVEKLVAEATSLFNLAPSFLGWCSFW</sequence>
<dbReference type="PANTHER" id="PTHR11139">
    <property type="entry name" value="ATAXIA TELANGIECTASIA MUTATED ATM -RELATED"/>
    <property type="match status" value="1"/>
</dbReference>
<keyword evidence="18" id="KW-1185">Reference proteome</keyword>
<dbReference type="SMART" id="SM01343">
    <property type="entry name" value="FATC"/>
    <property type="match status" value="1"/>
</dbReference>
<feature type="region of interest" description="Disordered" evidence="13">
    <location>
        <begin position="1109"/>
        <end position="1135"/>
    </location>
</feature>
<dbReference type="SMART" id="SM00146">
    <property type="entry name" value="PI3Kc"/>
    <property type="match status" value="1"/>
</dbReference>
<dbReference type="InterPro" id="IPR018936">
    <property type="entry name" value="PI3/4_kinase_CS"/>
</dbReference>
<proteinExistence type="inferred from homology"/>
<evidence type="ECO:0000259" key="14">
    <source>
        <dbReference type="PROSITE" id="PS50290"/>
    </source>
</evidence>
<dbReference type="Gene3D" id="1.20.120.150">
    <property type="entry name" value="FKBP12-rapamycin binding domain"/>
    <property type="match status" value="1"/>
</dbReference>
<keyword evidence="7 17" id="KW-0418">Kinase</keyword>
<dbReference type="Pfam" id="PF11865">
    <property type="entry name" value="mTOR_dom"/>
    <property type="match status" value="1"/>
</dbReference>
<evidence type="ECO:0000313" key="18">
    <source>
        <dbReference type="Proteomes" id="UP001176517"/>
    </source>
</evidence>
<evidence type="ECO:0000313" key="17">
    <source>
        <dbReference type="EMBL" id="KAK0557111.1"/>
    </source>
</evidence>
<keyword evidence="5" id="KW-0677">Repeat</keyword>
<evidence type="ECO:0000259" key="15">
    <source>
        <dbReference type="PROSITE" id="PS51189"/>
    </source>
</evidence>
<dbReference type="InterPro" id="IPR003151">
    <property type="entry name" value="PIK-rel_kinase_FAT"/>
</dbReference>
<dbReference type="GO" id="GO:0038202">
    <property type="term" value="P:TORC1 signaling"/>
    <property type="evidence" value="ECO:0007669"/>
    <property type="project" value="TreeGrafter"/>
</dbReference>
<evidence type="ECO:0000256" key="12">
    <source>
        <dbReference type="PROSITE-ProRule" id="PRU00103"/>
    </source>
</evidence>
<accession>A0AAN6JU95</accession>
<comment type="catalytic activity">
    <reaction evidence="11">
        <text>L-seryl-[protein] + ATP = O-phospho-L-seryl-[protein] + ADP + H(+)</text>
        <dbReference type="Rhea" id="RHEA:17989"/>
        <dbReference type="Rhea" id="RHEA-COMP:9863"/>
        <dbReference type="Rhea" id="RHEA-COMP:11604"/>
        <dbReference type="ChEBI" id="CHEBI:15378"/>
        <dbReference type="ChEBI" id="CHEBI:29999"/>
        <dbReference type="ChEBI" id="CHEBI:30616"/>
        <dbReference type="ChEBI" id="CHEBI:83421"/>
        <dbReference type="ChEBI" id="CHEBI:456216"/>
        <dbReference type="EC" id="2.7.11.1"/>
    </reaction>
</comment>
<dbReference type="InterPro" id="IPR021133">
    <property type="entry name" value="HEAT_type_2"/>
</dbReference>
<feature type="domain" description="FAT" evidence="15">
    <location>
        <begin position="1254"/>
        <end position="1804"/>
    </location>
</feature>
<keyword evidence="3" id="KW-0723">Serine/threonine-protein kinase</keyword>
<dbReference type="GO" id="GO:0031932">
    <property type="term" value="C:TORC2 complex"/>
    <property type="evidence" value="ECO:0007669"/>
    <property type="project" value="TreeGrafter"/>
</dbReference>
<dbReference type="InterPro" id="IPR026683">
    <property type="entry name" value="TOR_cat"/>
</dbReference>
<dbReference type="GO" id="GO:0005886">
    <property type="term" value="C:plasma membrane"/>
    <property type="evidence" value="ECO:0007669"/>
    <property type="project" value="UniProtKB-ARBA"/>
</dbReference>
<dbReference type="GO" id="GO:0044877">
    <property type="term" value="F:protein-containing complex binding"/>
    <property type="evidence" value="ECO:0007669"/>
    <property type="project" value="InterPro"/>
</dbReference>
<evidence type="ECO:0000256" key="9">
    <source>
        <dbReference type="ARBA" id="ARBA00023306"/>
    </source>
</evidence>
<evidence type="ECO:0000256" key="4">
    <source>
        <dbReference type="ARBA" id="ARBA00022679"/>
    </source>
</evidence>
<comment type="caution">
    <text evidence="17">The sequence shown here is derived from an EMBL/GenBank/DDBJ whole genome shotgun (WGS) entry which is preliminary data.</text>
</comment>